<dbReference type="AlphaFoldDB" id="A0A2R6AA87"/>
<dbReference type="Proteomes" id="UP000240880">
    <property type="component" value="Unassembled WGS sequence"/>
</dbReference>
<name>A0A2R6AA87_9ARCH</name>
<evidence type="ECO:0000256" key="2">
    <source>
        <dbReference type="ARBA" id="ARBA00022448"/>
    </source>
</evidence>
<dbReference type="InterPro" id="IPR003593">
    <property type="entry name" value="AAA+_ATPase"/>
</dbReference>
<dbReference type="GO" id="GO:0016887">
    <property type="term" value="F:ATP hydrolysis activity"/>
    <property type="evidence" value="ECO:0007669"/>
    <property type="project" value="InterPro"/>
</dbReference>
<dbReference type="InterPro" id="IPR003439">
    <property type="entry name" value="ABC_transporter-like_ATP-bd"/>
</dbReference>
<evidence type="ECO:0000313" key="11">
    <source>
        <dbReference type="Proteomes" id="UP000240880"/>
    </source>
</evidence>
<evidence type="ECO:0000256" key="5">
    <source>
        <dbReference type="ARBA" id="ARBA00022741"/>
    </source>
</evidence>
<dbReference type="PANTHER" id="PTHR43297:SF14">
    <property type="entry name" value="ATPASE AAA-TYPE CORE DOMAIN-CONTAINING PROTEIN"/>
    <property type="match status" value="1"/>
</dbReference>
<dbReference type="Pfam" id="PF00005">
    <property type="entry name" value="ABC_tran"/>
    <property type="match status" value="1"/>
</dbReference>
<keyword evidence="8" id="KW-0472">Membrane</keyword>
<keyword evidence="4" id="KW-0997">Cell inner membrane</keyword>
<dbReference type="PANTHER" id="PTHR43297">
    <property type="entry name" value="OLIGOPEPTIDE TRANSPORT ATP-BINDING PROTEIN APPD"/>
    <property type="match status" value="1"/>
</dbReference>
<dbReference type="GO" id="GO:0005886">
    <property type="term" value="C:plasma membrane"/>
    <property type="evidence" value="ECO:0007669"/>
    <property type="project" value="UniProtKB-SubCell"/>
</dbReference>
<evidence type="ECO:0000256" key="3">
    <source>
        <dbReference type="ARBA" id="ARBA00022475"/>
    </source>
</evidence>
<evidence type="ECO:0000256" key="7">
    <source>
        <dbReference type="ARBA" id="ARBA00022967"/>
    </source>
</evidence>
<proteinExistence type="predicted"/>
<dbReference type="InterPro" id="IPR013563">
    <property type="entry name" value="Oligopep_ABC_C"/>
</dbReference>
<dbReference type="GO" id="GO:0005524">
    <property type="term" value="F:ATP binding"/>
    <property type="evidence" value="ECO:0007669"/>
    <property type="project" value="UniProtKB-KW"/>
</dbReference>
<dbReference type="NCBIfam" id="TIGR01727">
    <property type="entry name" value="oligo_HPY"/>
    <property type="match status" value="1"/>
</dbReference>
<dbReference type="Gene3D" id="3.40.50.300">
    <property type="entry name" value="P-loop containing nucleotide triphosphate hydrolases"/>
    <property type="match status" value="1"/>
</dbReference>
<dbReference type="InterPro" id="IPR050388">
    <property type="entry name" value="ABC_Ni/Peptide_Import"/>
</dbReference>
<evidence type="ECO:0000259" key="9">
    <source>
        <dbReference type="PROSITE" id="PS50893"/>
    </source>
</evidence>
<keyword evidence="3" id="KW-1003">Cell membrane</keyword>
<feature type="domain" description="ABC transporter" evidence="9">
    <location>
        <begin position="6"/>
        <end position="251"/>
    </location>
</feature>
<evidence type="ECO:0000256" key="1">
    <source>
        <dbReference type="ARBA" id="ARBA00004202"/>
    </source>
</evidence>
<comment type="subcellular location">
    <subcellularLocation>
        <location evidence="1">Cell membrane</location>
        <topology evidence="1">Peripheral membrane protein</topology>
    </subcellularLocation>
</comment>
<dbReference type="GO" id="GO:0015833">
    <property type="term" value="P:peptide transport"/>
    <property type="evidence" value="ECO:0007669"/>
    <property type="project" value="InterPro"/>
</dbReference>
<evidence type="ECO:0000313" key="10">
    <source>
        <dbReference type="EMBL" id="PSN83324.1"/>
    </source>
</evidence>
<gene>
    <name evidence="10" type="ORF">B9Q01_05160</name>
</gene>
<protein>
    <submittedName>
        <fullName evidence="10">Dipeptide/oligopeptide/nickel ABC transporter ATP-binding protein</fullName>
    </submittedName>
</protein>
<dbReference type="SUPFAM" id="SSF52540">
    <property type="entry name" value="P-loop containing nucleoside triphosphate hydrolases"/>
    <property type="match status" value="1"/>
</dbReference>
<dbReference type="PROSITE" id="PS50893">
    <property type="entry name" value="ABC_TRANSPORTER_2"/>
    <property type="match status" value="1"/>
</dbReference>
<evidence type="ECO:0000256" key="4">
    <source>
        <dbReference type="ARBA" id="ARBA00022519"/>
    </source>
</evidence>
<dbReference type="FunFam" id="3.40.50.300:FF:000016">
    <property type="entry name" value="Oligopeptide ABC transporter ATP-binding component"/>
    <property type="match status" value="1"/>
</dbReference>
<sequence length="325" mass="35457">MRLLEVKSLKVYFKTQAGLVRAVDGVSLEIEKSEILGLVGESGSGKSTFGYAVMRLLPKNAVVTGEIFLEGEDLLKLPIEKMRKIRGEKIAMVFQGSMNSLNPIMRVEDQVAEPLIIHKGIDEEEAKRTARELLMQVGVNPEKAKSYPHELSGGLKQRVAIAMALALHPALLIADEPTTALDVMTQAQIMELLKTLRVEYNMSIIIISHDISLVSEVADRMAVMYAGKLAELGPTNEVVLKPVHPYTQGLIASVPKVDSFALKQASIPGDPPDPLNLPSGCRFMPRCSFARSGCESFDGTLFRVSRDHLAACLLAGERLHGRSVG</sequence>
<dbReference type="CDD" id="cd03257">
    <property type="entry name" value="ABC_NikE_OppD_transporters"/>
    <property type="match status" value="1"/>
</dbReference>
<evidence type="ECO:0000256" key="8">
    <source>
        <dbReference type="ARBA" id="ARBA00023136"/>
    </source>
</evidence>
<accession>A0A2R6AA87</accession>
<keyword evidence="2" id="KW-0813">Transport</keyword>
<dbReference type="Pfam" id="PF08352">
    <property type="entry name" value="oligo_HPY"/>
    <property type="match status" value="1"/>
</dbReference>
<comment type="caution">
    <text evidence="10">The sequence shown here is derived from an EMBL/GenBank/DDBJ whole genome shotgun (WGS) entry which is preliminary data.</text>
</comment>
<keyword evidence="6 10" id="KW-0067">ATP-binding</keyword>
<keyword evidence="5" id="KW-0547">Nucleotide-binding</keyword>
<dbReference type="SMART" id="SM00382">
    <property type="entry name" value="AAA"/>
    <property type="match status" value="1"/>
</dbReference>
<reference evidence="10 11" key="1">
    <citation type="submission" date="2017-04" db="EMBL/GenBank/DDBJ databases">
        <title>Novel microbial lineages endemic to geothermal iron-oxide mats fill important gaps in the evolutionary history of Archaea.</title>
        <authorList>
            <person name="Jay Z.J."/>
            <person name="Beam J.P."/>
            <person name="Dlakic M."/>
            <person name="Rusch D.B."/>
            <person name="Kozubal M.A."/>
            <person name="Inskeep W.P."/>
        </authorList>
    </citation>
    <scope>NUCLEOTIDE SEQUENCE [LARGE SCALE GENOMIC DNA]</scope>
    <source>
        <strain evidence="10">OSP_D</strain>
    </source>
</reference>
<dbReference type="EMBL" id="NEXC01000028">
    <property type="protein sequence ID" value="PSN83324.1"/>
    <property type="molecule type" value="Genomic_DNA"/>
</dbReference>
<organism evidence="10 11">
    <name type="scientific">Candidatus Marsarchaeota G1 archaeon OSP_D</name>
    <dbReference type="NCBI Taxonomy" id="1978155"/>
    <lineage>
        <taxon>Archaea</taxon>
        <taxon>Candidatus Marsarchaeota</taxon>
        <taxon>Candidatus Marsarchaeota group 1</taxon>
    </lineage>
</organism>
<keyword evidence="7" id="KW-1278">Translocase</keyword>
<dbReference type="InterPro" id="IPR027417">
    <property type="entry name" value="P-loop_NTPase"/>
</dbReference>
<evidence type="ECO:0000256" key="6">
    <source>
        <dbReference type="ARBA" id="ARBA00022840"/>
    </source>
</evidence>